<comment type="caution">
    <text evidence="2">The sequence shown here is derived from an EMBL/GenBank/DDBJ whole genome shotgun (WGS) entry which is preliminary data.</text>
</comment>
<dbReference type="EMBL" id="BMAU01021144">
    <property type="protein sequence ID" value="GFX92281.1"/>
    <property type="molecule type" value="Genomic_DNA"/>
</dbReference>
<evidence type="ECO:0000259" key="1">
    <source>
        <dbReference type="Pfam" id="PF20700"/>
    </source>
</evidence>
<organism evidence="2 3">
    <name type="scientific">Trichonephila clavipes</name>
    <name type="common">Golden silk orbweaver</name>
    <name type="synonym">Nephila clavipes</name>
    <dbReference type="NCBI Taxonomy" id="2585209"/>
    <lineage>
        <taxon>Eukaryota</taxon>
        <taxon>Metazoa</taxon>
        <taxon>Ecdysozoa</taxon>
        <taxon>Arthropoda</taxon>
        <taxon>Chelicerata</taxon>
        <taxon>Arachnida</taxon>
        <taxon>Araneae</taxon>
        <taxon>Araneomorphae</taxon>
        <taxon>Entelegynae</taxon>
        <taxon>Araneoidea</taxon>
        <taxon>Nephilidae</taxon>
        <taxon>Trichonephila</taxon>
    </lineage>
</organism>
<reference evidence="2" key="1">
    <citation type="submission" date="2020-08" db="EMBL/GenBank/DDBJ databases">
        <title>Multicomponent nature underlies the extraordinary mechanical properties of spider dragline silk.</title>
        <authorList>
            <person name="Kono N."/>
            <person name="Nakamura H."/>
            <person name="Mori M."/>
            <person name="Yoshida Y."/>
            <person name="Ohtoshi R."/>
            <person name="Malay A.D."/>
            <person name="Moran D.A.P."/>
            <person name="Tomita M."/>
            <person name="Numata K."/>
            <person name="Arakawa K."/>
        </authorList>
    </citation>
    <scope>NUCLEOTIDE SEQUENCE</scope>
</reference>
<dbReference type="AlphaFoldDB" id="A0A8X6UTS2"/>
<dbReference type="Proteomes" id="UP000887159">
    <property type="component" value="Unassembled WGS sequence"/>
</dbReference>
<gene>
    <name evidence="2" type="ORF">TNCV_1112081</name>
</gene>
<dbReference type="Pfam" id="PF20700">
    <property type="entry name" value="Mutator"/>
    <property type="match status" value="1"/>
</dbReference>
<evidence type="ECO:0000313" key="3">
    <source>
        <dbReference type="Proteomes" id="UP000887159"/>
    </source>
</evidence>
<sequence>MKEGLIASSYEFPKCNDQHNVTWSAIKTFFKIVPATPNVCSTITSQNKYGGVHTIIRLAMRPLRLFLKSVVTLSPLLGRDQKDIAIAVQSTGNAYWKGSPGKSNTTPNYDIGCRLNVVLHSKIVQQPIHGVSPNSTIVLLRIDVSFINKHNVVPFRYPFPPFIAPLAALTSVVSSQGKRKQCMPCGFYTARSAGKMEVCGMQKTFLRSEQKHGLKYQRYIGDGDSKTFLSIAEKEPYGDSVPIVKIECGGHV</sequence>
<evidence type="ECO:0000313" key="2">
    <source>
        <dbReference type="EMBL" id="GFX92281.1"/>
    </source>
</evidence>
<name>A0A8X6UTS2_TRICX</name>
<keyword evidence="3" id="KW-1185">Reference proteome</keyword>
<proteinExistence type="predicted"/>
<protein>
    <recommendedName>
        <fullName evidence="1">Mutator-like transposase domain-containing protein</fullName>
    </recommendedName>
</protein>
<accession>A0A8X6UTS2</accession>
<dbReference type="InterPro" id="IPR049012">
    <property type="entry name" value="Mutator_transp_dom"/>
</dbReference>
<feature type="domain" description="Mutator-like transposase" evidence="1">
    <location>
        <begin position="190"/>
        <end position="252"/>
    </location>
</feature>